<keyword evidence="2 5" id="KW-0479">Metal-binding</keyword>
<dbReference type="Gene3D" id="3.90.180.10">
    <property type="entry name" value="Medium-chain alcohol dehydrogenases, catalytic domain"/>
    <property type="match status" value="1"/>
</dbReference>
<dbReference type="EMBL" id="JAAAJA010000950">
    <property type="protein sequence ID" value="KAG0248638.1"/>
    <property type="molecule type" value="Genomic_DNA"/>
</dbReference>
<dbReference type="CDD" id="cd05283">
    <property type="entry name" value="CAD1"/>
    <property type="match status" value="1"/>
</dbReference>
<evidence type="ECO:0000313" key="8">
    <source>
        <dbReference type="Proteomes" id="UP000726737"/>
    </source>
</evidence>
<name>A0A9P6PN74_9FUNG</name>
<dbReference type="Proteomes" id="UP000726737">
    <property type="component" value="Unassembled WGS sequence"/>
</dbReference>
<dbReference type="Pfam" id="PF00107">
    <property type="entry name" value="ADH_zinc_N"/>
    <property type="match status" value="1"/>
</dbReference>
<evidence type="ECO:0000313" key="7">
    <source>
        <dbReference type="EMBL" id="KAG0248638.1"/>
    </source>
</evidence>
<dbReference type="AlphaFoldDB" id="A0A9P6PN74"/>
<evidence type="ECO:0000259" key="6">
    <source>
        <dbReference type="SMART" id="SM00829"/>
    </source>
</evidence>
<dbReference type="Pfam" id="PF08240">
    <property type="entry name" value="ADH_N"/>
    <property type="match status" value="1"/>
</dbReference>
<evidence type="ECO:0000256" key="5">
    <source>
        <dbReference type="RuleBase" id="RU361277"/>
    </source>
</evidence>
<proteinExistence type="inferred from homology"/>
<dbReference type="InterPro" id="IPR013154">
    <property type="entry name" value="ADH-like_N"/>
</dbReference>
<comment type="caution">
    <text evidence="7">The sequence shown here is derived from an EMBL/GenBank/DDBJ whole genome shotgun (WGS) entry which is preliminary data.</text>
</comment>
<dbReference type="PANTHER" id="PTHR42683">
    <property type="entry name" value="ALDEHYDE REDUCTASE"/>
    <property type="match status" value="1"/>
</dbReference>
<evidence type="ECO:0000256" key="3">
    <source>
        <dbReference type="ARBA" id="ARBA00022833"/>
    </source>
</evidence>
<comment type="cofactor">
    <cofactor evidence="1 5">
        <name>Zn(2+)</name>
        <dbReference type="ChEBI" id="CHEBI:29105"/>
    </cofactor>
</comment>
<dbReference type="Gene3D" id="3.40.50.720">
    <property type="entry name" value="NAD(P)-binding Rossmann-like Domain"/>
    <property type="match status" value="1"/>
</dbReference>
<keyword evidence="8" id="KW-1185">Reference proteome</keyword>
<keyword evidence="4" id="KW-0560">Oxidoreductase</keyword>
<accession>A0A9P6PN74</accession>
<dbReference type="SUPFAM" id="SSF50129">
    <property type="entry name" value="GroES-like"/>
    <property type="match status" value="1"/>
</dbReference>
<dbReference type="InterPro" id="IPR002328">
    <property type="entry name" value="ADH_Zn_CS"/>
</dbReference>
<dbReference type="SUPFAM" id="SSF51735">
    <property type="entry name" value="NAD(P)-binding Rossmann-fold domains"/>
    <property type="match status" value="1"/>
</dbReference>
<sequence>MPSNTQDQSVTFNGWASTGTAHLKQWSYHPRPLGPKDVEMEISHCGICGSDIHTITSGWGELKNGPCISGHEIVGKVVAKGDSSHHQIGDLVGVGAMVDSCDDCKECNNGFHQLCLVKGMTYNDTFKDGRGGLTYGGYADRVRVNGEFAFKIPSNISAAEAAPLLCAGVTTYSPLKAHGAGPGKTVGVIGIGGLGHLAIQWAHAMKCDEVVAISTSDNKREESKKLGASKFVNSKNPEEVAAAAKSMDIIICTSFDKNANWGELLQLVANRGKLVLLALPEAPLSIPANALLSREVSIVGSLIGGKEMVQEMLQFASEHNVRPWIEKMPMSDANAAIKRMMEGRPRYRIVMETEAASRA</sequence>
<dbReference type="GO" id="GO:0016616">
    <property type="term" value="F:oxidoreductase activity, acting on the CH-OH group of donors, NAD or NADP as acceptor"/>
    <property type="evidence" value="ECO:0007669"/>
    <property type="project" value="InterPro"/>
</dbReference>
<organism evidence="7 8">
    <name type="scientific">Mortierella polycephala</name>
    <dbReference type="NCBI Taxonomy" id="41804"/>
    <lineage>
        <taxon>Eukaryota</taxon>
        <taxon>Fungi</taxon>
        <taxon>Fungi incertae sedis</taxon>
        <taxon>Mucoromycota</taxon>
        <taxon>Mortierellomycotina</taxon>
        <taxon>Mortierellomycetes</taxon>
        <taxon>Mortierellales</taxon>
        <taxon>Mortierellaceae</taxon>
        <taxon>Mortierella</taxon>
    </lineage>
</organism>
<dbReference type="OrthoDB" id="1879366at2759"/>
<dbReference type="InterPro" id="IPR013149">
    <property type="entry name" value="ADH-like_C"/>
</dbReference>
<reference evidence="7" key="1">
    <citation type="journal article" date="2020" name="Fungal Divers.">
        <title>Resolving the Mortierellaceae phylogeny through synthesis of multi-gene phylogenetics and phylogenomics.</title>
        <authorList>
            <person name="Vandepol N."/>
            <person name="Liber J."/>
            <person name="Desiro A."/>
            <person name="Na H."/>
            <person name="Kennedy M."/>
            <person name="Barry K."/>
            <person name="Grigoriev I.V."/>
            <person name="Miller A.N."/>
            <person name="O'Donnell K."/>
            <person name="Stajich J.E."/>
            <person name="Bonito G."/>
        </authorList>
    </citation>
    <scope>NUCLEOTIDE SEQUENCE</scope>
    <source>
        <strain evidence="7">KOD948</strain>
    </source>
</reference>
<evidence type="ECO:0000256" key="2">
    <source>
        <dbReference type="ARBA" id="ARBA00022723"/>
    </source>
</evidence>
<dbReference type="GO" id="GO:0008270">
    <property type="term" value="F:zinc ion binding"/>
    <property type="evidence" value="ECO:0007669"/>
    <property type="project" value="InterPro"/>
</dbReference>
<dbReference type="SMART" id="SM00829">
    <property type="entry name" value="PKS_ER"/>
    <property type="match status" value="1"/>
</dbReference>
<dbReference type="InterPro" id="IPR036291">
    <property type="entry name" value="NAD(P)-bd_dom_sf"/>
</dbReference>
<feature type="domain" description="Enoyl reductase (ER)" evidence="6">
    <location>
        <begin position="16"/>
        <end position="351"/>
    </location>
</feature>
<dbReference type="InterPro" id="IPR011032">
    <property type="entry name" value="GroES-like_sf"/>
</dbReference>
<dbReference type="PROSITE" id="PS00059">
    <property type="entry name" value="ADH_ZINC"/>
    <property type="match status" value="1"/>
</dbReference>
<dbReference type="InterPro" id="IPR020843">
    <property type="entry name" value="ER"/>
</dbReference>
<gene>
    <name evidence="7" type="ORF">BG011_010067</name>
</gene>
<dbReference type="FunFam" id="3.40.50.720:FF:000022">
    <property type="entry name" value="Cinnamyl alcohol dehydrogenase"/>
    <property type="match status" value="1"/>
</dbReference>
<dbReference type="InterPro" id="IPR047109">
    <property type="entry name" value="CAD-like"/>
</dbReference>
<comment type="similarity">
    <text evidence="5">Belongs to the zinc-containing alcohol dehydrogenase family.</text>
</comment>
<evidence type="ECO:0000256" key="1">
    <source>
        <dbReference type="ARBA" id="ARBA00001947"/>
    </source>
</evidence>
<keyword evidence="3 5" id="KW-0862">Zinc</keyword>
<protein>
    <recommendedName>
        <fullName evidence="6">Enoyl reductase (ER) domain-containing protein</fullName>
    </recommendedName>
</protein>
<evidence type="ECO:0000256" key="4">
    <source>
        <dbReference type="ARBA" id="ARBA00023002"/>
    </source>
</evidence>